<dbReference type="InterPro" id="IPR025501">
    <property type="entry name" value="MinD_FleN"/>
</dbReference>
<dbReference type="GO" id="GO:0016887">
    <property type="term" value="F:ATP hydrolysis activity"/>
    <property type="evidence" value="ECO:0007669"/>
    <property type="project" value="TreeGrafter"/>
</dbReference>
<dbReference type="PANTHER" id="PTHR43384">
    <property type="entry name" value="SEPTUM SITE-DETERMINING PROTEIN MIND HOMOLOG, CHLOROPLASTIC-RELATED"/>
    <property type="match status" value="1"/>
</dbReference>
<keyword evidence="3" id="KW-0966">Cell projection</keyword>
<dbReference type="SUPFAM" id="SSF52540">
    <property type="entry name" value="P-loop containing nucleoside triphosphate hydrolases"/>
    <property type="match status" value="1"/>
</dbReference>
<dbReference type="CDD" id="cd02038">
    <property type="entry name" value="FlhG-like"/>
    <property type="match status" value="1"/>
</dbReference>
<dbReference type="GO" id="GO:0005524">
    <property type="term" value="F:ATP binding"/>
    <property type="evidence" value="ECO:0007669"/>
    <property type="project" value="UniProtKB-KW"/>
</dbReference>
<dbReference type="InterPro" id="IPR027417">
    <property type="entry name" value="P-loop_NTPase"/>
</dbReference>
<dbReference type="Proteomes" id="UP000183967">
    <property type="component" value="Unassembled WGS sequence"/>
</dbReference>
<evidence type="ECO:0000313" key="4">
    <source>
        <dbReference type="Proteomes" id="UP000183967"/>
    </source>
</evidence>
<keyword evidence="3" id="KW-0969">Cilium</keyword>
<gene>
    <name evidence="3" type="ORF">SAMN02745135_00249</name>
</gene>
<dbReference type="GO" id="GO:0005829">
    <property type="term" value="C:cytosol"/>
    <property type="evidence" value="ECO:0007669"/>
    <property type="project" value="TreeGrafter"/>
</dbReference>
<dbReference type="InterPro" id="IPR033756">
    <property type="entry name" value="YlxH/NBP35"/>
</dbReference>
<organism evidence="3 4">
    <name type="scientific">Caloranaerobacter azorensis DSM 13643</name>
    <dbReference type="NCBI Taxonomy" id="1121264"/>
    <lineage>
        <taxon>Bacteria</taxon>
        <taxon>Bacillati</taxon>
        <taxon>Bacillota</taxon>
        <taxon>Tissierellia</taxon>
        <taxon>Tissierellales</taxon>
        <taxon>Thermohalobacteraceae</taxon>
        <taxon>Caloranaerobacter</taxon>
    </lineage>
</organism>
<dbReference type="EMBL" id="FQXO01000007">
    <property type="protein sequence ID" value="SHH26954.1"/>
    <property type="molecule type" value="Genomic_DNA"/>
</dbReference>
<dbReference type="InterPro" id="IPR050625">
    <property type="entry name" value="ParA/MinD_ATPase"/>
</dbReference>
<keyword evidence="2" id="KW-0067">ATP-binding</keyword>
<name>A0A1M5RL03_9FIRM</name>
<dbReference type="OrthoDB" id="9816297at2"/>
<evidence type="ECO:0000256" key="1">
    <source>
        <dbReference type="ARBA" id="ARBA00022741"/>
    </source>
</evidence>
<dbReference type="RefSeq" id="WP_073194786.1">
    <property type="nucleotide sequence ID" value="NZ_FQXO01000007.1"/>
</dbReference>
<dbReference type="Pfam" id="PF10609">
    <property type="entry name" value="ParA"/>
    <property type="match status" value="1"/>
</dbReference>
<reference evidence="4" key="1">
    <citation type="submission" date="2016-11" db="EMBL/GenBank/DDBJ databases">
        <authorList>
            <person name="Varghese N."/>
            <person name="Submissions S."/>
        </authorList>
    </citation>
    <scope>NUCLEOTIDE SEQUENCE [LARGE SCALE GENOMIC DNA]</scope>
    <source>
        <strain evidence="4">DSM 13643</strain>
    </source>
</reference>
<accession>A0A1M5RL03</accession>
<evidence type="ECO:0000313" key="3">
    <source>
        <dbReference type="EMBL" id="SHH26954.1"/>
    </source>
</evidence>
<dbReference type="PANTHER" id="PTHR43384:SF4">
    <property type="entry name" value="CELLULOSE BIOSYNTHESIS PROTEIN BCSQ-RELATED"/>
    <property type="match status" value="1"/>
</dbReference>
<keyword evidence="4" id="KW-1185">Reference proteome</keyword>
<dbReference type="GO" id="GO:0051782">
    <property type="term" value="P:negative regulation of cell division"/>
    <property type="evidence" value="ECO:0007669"/>
    <property type="project" value="TreeGrafter"/>
</dbReference>
<keyword evidence="1" id="KW-0547">Nucleotide-binding</keyword>
<dbReference type="InterPro" id="IPR033875">
    <property type="entry name" value="FlhG"/>
</dbReference>
<proteinExistence type="predicted"/>
<dbReference type="AlphaFoldDB" id="A0A1M5RL03"/>
<protein>
    <submittedName>
        <fullName evidence="3">Flagellar biosynthesis protein FlhG</fullName>
    </submittedName>
</protein>
<evidence type="ECO:0000256" key="2">
    <source>
        <dbReference type="ARBA" id="ARBA00022840"/>
    </source>
</evidence>
<sequence>MRDQAYRLRQMVSKYKNNRMKIENKPNSKTRVLAITSGKGGVGKTNFTINLAISLNKLGYKTVIFDADIGLANVDIALGIMPKHTIVDVIKKEKDILEIITEGPCGLKIIAGGSALEELIDIKERELYELTSQLEKLSETADFILIDTGAGISKTVLSFIEAANEVILVTTPEPTSLTDAYALIKTLIISNYSYNKINLVVNKVDNYYEAKEVYEKLNRATKRFLNFELINLGYIQNSKLLVESVKLQKPITLLHPNSSFVKRINAIALKIVGNEDNSNDNNFKNFIERFKNYFLNYSK</sequence>
<dbReference type="GO" id="GO:0009898">
    <property type="term" value="C:cytoplasmic side of plasma membrane"/>
    <property type="evidence" value="ECO:0007669"/>
    <property type="project" value="TreeGrafter"/>
</dbReference>
<keyword evidence="3" id="KW-0282">Flagellum</keyword>
<dbReference type="PIRSF" id="PIRSF003092">
    <property type="entry name" value="MinD"/>
    <property type="match status" value="1"/>
</dbReference>
<dbReference type="Gene3D" id="3.40.50.300">
    <property type="entry name" value="P-loop containing nucleotide triphosphate hydrolases"/>
    <property type="match status" value="1"/>
</dbReference>